<dbReference type="SUPFAM" id="SSF55874">
    <property type="entry name" value="ATPase domain of HSP90 chaperone/DNA topoisomerase II/histidine kinase"/>
    <property type="match status" value="1"/>
</dbReference>
<evidence type="ECO:0000313" key="9">
    <source>
        <dbReference type="Proteomes" id="UP000032452"/>
    </source>
</evidence>
<dbReference type="Pfam" id="PF01590">
    <property type="entry name" value="GAF"/>
    <property type="match status" value="1"/>
</dbReference>
<dbReference type="SMART" id="SM00387">
    <property type="entry name" value="HATPase_c"/>
    <property type="match status" value="1"/>
</dbReference>
<dbReference type="Proteomes" id="UP000032452">
    <property type="component" value="Unassembled WGS sequence"/>
</dbReference>
<dbReference type="Pfam" id="PF02518">
    <property type="entry name" value="HATPase_c"/>
    <property type="match status" value="1"/>
</dbReference>
<dbReference type="Gene3D" id="1.10.287.130">
    <property type="match status" value="1"/>
</dbReference>
<feature type="domain" description="Histidine kinase" evidence="7">
    <location>
        <begin position="177"/>
        <end position="418"/>
    </location>
</feature>
<dbReference type="InterPro" id="IPR003018">
    <property type="entry name" value="GAF"/>
</dbReference>
<dbReference type="SUPFAM" id="SSF47384">
    <property type="entry name" value="Homodimeric domain of signal transducing histidine kinase"/>
    <property type="match status" value="1"/>
</dbReference>
<organism evidence="8 9">
    <name type="scientific">Aliterella atlantica CENA595</name>
    <dbReference type="NCBI Taxonomy" id="1618023"/>
    <lineage>
        <taxon>Bacteria</taxon>
        <taxon>Bacillati</taxon>
        <taxon>Cyanobacteriota</taxon>
        <taxon>Cyanophyceae</taxon>
        <taxon>Chroococcidiopsidales</taxon>
        <taxon>Aliterellaceae</taxon>
        <taxon>Aliterella</taxon>
    </lineage>
</organism>
<dbReference type="InterPro" id="IPR036890">
    <property type="entry name" value="HATPase_C_sf"/>
</dbReference>
<dbReference type="InterPro" id="IPR004358">
    <property type="entry name" value="Sig_transdc_His_kin-like_C"/>
</dbReference>
<comment type="caution">
    <text evidence="8">The sequence shown here is derived from an EMBL/GenBank/DDBJ whole genome shotgun (WGS) entry which is preliminary data.</text>
</comment>
<dbReference type="InterPro" id="IPR050736">
    <property type="entry name" value="Sensor_HK_Regulatory"/>
</dbReference>
<keyword evidence="6" id="KW-0902">Two-component regulatory system</keyword>
<dbReference type="InterPro" id="IPR036097">
    <property type="entry name" value="HisK_dim/P_sf"/>
</dbReference>
<dbReference type="InterPro" id="IPR003661">
    <property type="entry name" value="HisK_dim/P_dom"/>
</dbReference>
<dbReference type="Pfam" id="PF00512">
    <property type="entry name" value="HisKA"/>
    <property type="match status" value="1"/>
</dbReference>
<dbReference type="PATRIC" id="fig|1618023.3.peg.1229"/>
<evidence type="ECO:0000313" key="8">
    <source>
        <dbReference type="EMBL" id="KJH73247.1"/>
    </source>
</evidence>
<dbReference type="Gene3D" id="3.30.450.40">
    <property type="match status" value="1"/>
</dbReference>
<dbReference type="EMBL" id="JYON01000001">
    <property type="protein sequence ID" value="KJH73247.1"/>
    <property type="molecule type" value="Genomic_DNA"/>
</dbReference>
<gene>
    <name evidence="8" type="ORF">UH38_00065</name>
</gene>
<dbReference type="SMART" id="SM00065">
    <property type="entry name" value="GAF"/>
    <property type="match status" value="1"/>
</dbReference>
<dbReference type="CDD" id="cd00075">
    <property type="entry name" value="HATPase"/>
    <property type="match status" value="1"/>
</dbReference>
<dbReference type="CDD" id="cd00082">
    <property type="entry name" value="HisKA"/>
    <property type="match status" value="1"/>
</dbReference>
<dbReference type="STRING" id="1618023.UH38_00065"/>
<dbReference type="SMART" id="SM00388">
    <property type="entry name" value="HisKA"/>
    <property type="match status" value="1"/>
</dbReference>
<evidence type="ECO:0000259" key="7">
    <source>
        <dbReference type="PROSITE" id="PS50109"/>
    </source>
</evidence>
<proteinExistence type="predicted"/>
<dbReference type="GO" id="GO:0000155">
    <property type="term" value="F:phosphorelay sensor kinase activity"/>
    <property type="evidence" value="ECO:0007669"/>
    <property type="project" value="InterPro"/>
</dbReference>
<keyword evidence="9" id="KW-1185">Reference proteome</keyword>
<evidence type="ECO:0000256" key="4">
    <source>
        <dbReference type="ARBA" id="ARBA00022679"/>
    </source>
</evidence>
<dbReference type="PRINTS" id="PR00344">
    <property type="entry name" value="BCTRLSENSOR"/>
</dbReference>
<reference evidence="8 9" key="1">
    <citation type="submission" date="2015-02" db="EMBL/GenBank/DDBJ databases">
        <title>Draft genome of a novel marine cyanobacterium (Chroococcales) isolated from South Atlantic Ocean.</title>
        <authorList>
            <person name="Rigonato J."/>
            <person name="Alvarenga D.O."/>
            <person name="Branco L.H."/>
            <person name="Varani A.M."/>
            <person name="Brandini F.P."/>
            <person name="Fiore M.F."/>
        </authorList>
    </citation>
    <scope>NUCLEOTIDE SEQUENCE [LARGE SCALE GENOMIC DNA]</scope>
    <source>
        <strain evidence="8 9">CENA595</strain>
    </source>
</reference>
<accession>A0A0D8ZXZ5</accession>
<dbReference type="OrthoDB" id="9773956at2"/>
<name>A0A0D8ZXZ5_9CYAN</name>
<evidence type="ECO:0000256" key="1">
    <source>
        <dbReference type="ARBA" id="ARBA00000085"/>
    </source>
</evidence>
<dbReference type="InterPro" id="IPR005467">
    <property type="entry name" value="His_kinase_dom"/>
</dbReference>
<dbReference type="RefSeq" id="WP_045052579.1">
    <property type="nucleotide sequence ID" value="NZ_CAWMDP010000017.1"/>
</dbReference>
<dbReference type="PANTHER" id="PTHR43711:SF26">
    <property type="entry name" value="SENSOR HISTIDINE KINASE RCSC"/>
    <property type="match status" value="1"/>
</dbReference>
<keyword evidence="3" id="KW-0597">Phosphoprotein</keyword>
<dbReference type="PROSITE" id="PS50109">
    <property type="entry name" value="HIS_KIN"/>
    <property type="match status" value="1"/>
</dbReference>
<keyword evidence="4" id="KW-0808">Transferase</keyword>
<dbReference type="EC" id="2.7.13.3" evidence="2"/>
<comment type="catalytic activity">
    <reaction evidence="1">
        <text>ATP + protein L-histidine = ADP + protein N-phospho-L-histidine.</text>
        <dbReference type="EC" id="2.7.13.3"/>
    </reaction>
</comment>
<sequence>MLTTTDFVTLCQVQVAMLAQRLGAVWSIVYLTEELAEQGSSEAKLIPVVAYPETLAQRQKAGALIPQETGAPSLLQLPAAPTSVPIPAWESLTDEAKAQLLPSRQIVLPLMYEGILMGLLVTGREDRPWNESERNEIEKIAQTLAIARSLDRQNKWYEQQLIQQQRLQRQQRDLLDDLLHQFRNPLTALRTFGKLLLKRFAPGDANRSVADSIVRESDRLQELLLQFDRAIDLTVADLEAQKALPPAQEPPAKPLPLLLGQGNSQVCLVAEVLAPLVASAKAIAQERNLQLIAEIPANLPPVKADRAALREIFSNLIDNALKYTPSGGEIYIQSGKQRDRAQGIEISDTGLGIPPADLGKIFERHYRGVQENSAIAGTGLGLAIVKELVEQMQGEIEVFSPAQNGSGSKFVVWLPIAA</sequence>
<evidence type="ECO:0000256" key="5">
    <source>
        <dbReference type="ARBA" id="ARBA00022777"/>
    </source>
</evidence>
<dbReference type="SUPFAM" id="SSF55781">
    <property type="entry name" value="GAF domain-like"/>
    <property type="match status" value="1"/>
</dbReference>
<dbReference type="InterPro" id="IPR029016">
    <property type="entry name" value="GAF-like_dom_sf"/>
</dbReference>
<dbReference type="AlphaFoldDB" id="A0A0D8ZXZ5"/>
<keyword evidence="5 8" id="KW-0418">Kinase</keyword>
<dbReference type="InterPro" id="IPR003594">
    <property type="entry name" value="HATPase_dom"/>
</dbReference>
<evidence type="ECO:0000256" key="2">
    <source>
        <dbReference type="ARBA" id="ARBA00012438"/>
    </source>
</evidence>
<evidence type="ECO:0000256" key="6">
    <source>
        <dbReference type="ARBA" id="ARBA00023012"/>
    </source>
</evidence>
<dbReference type="Gene3D" id="3.30.565.10">
    <property type="entry name" value="Histidine kinase-like ATPase, C-terminal domain"/>
    <property type="match status" value="1"/>
</dbReference>
<dbReference type="PANTHER" id="PTHR43711">
    <property type="entry name" value="TWO-COMPONENT HISTIDINE KINASE"/>
    <property type="match status" value="1"/>
</dbReference>
<protein>
    <recommendedName>
        <fullName evidence="2">histidine kinase</fullName>
        <ecNumber evidence="2">2.7.13.3</ecNumber>
    </recommendedName>
</protein>
<evidence type="ECO:0000256" key="3">
    <source>
        <dbReference type="ARBA" id="ARBA00022553"/>
    </source>
</evidence>
<dbReference type="FunFam" id="3.30.565.10:FF:000006">
    <property type="entry name" value="Sensor histidine kinase WalK"/>
    <property type="match status" value="1"/>
</dbReference>